<feature type="transmembrane region" description="Helical" evidence="17">
    <location>
        <begin position="553"/>
        <end position="571"/>
    </location>
</feature>
<evidence type="ECO:0000256" key="4">
    <source>
        <dbReference type="ARBA" id="ARBA00021096"/>
    </source>
</evidence>
<keyword evidence="14 17" id="KW-0496">Mitochondrion</keyword>
<dbReference type="InterPro" id="IPR001750">
    <property type="entry name" value="ND/Mrp_TM"/>
</dbReference>
<dbReference type="GO" id="GO:0003954">
    <property type="term" value="F:NADH dehydrogenase activity"/>
    <property type="evidence" value="ECO:0007669"/>
    <property type="project" value="TreeGrafter"/>
</dbReference>
<evidence type="ECO:0000256" key="9">
    <source>
        <dbReference type="ARBA" id="ARBA00022967"/>
    </source>
</evidence>
<dbReference type="InterPro" id="IPR010934">
    <property type="entry name" value="NADH_DH_su5_C"/>
</dbReference>
<dbReference type="RefSeq" id="YP_009515322.1">
    <property type="nucleotide sequence ID" value="NC_039394.1"/>
</dbReference>
<feature type="transmembrane region" description="Helical" evidence="17">
    <location>
        <begin position="89"/>
        <end position="108"/>
    </location>
</feature>
<dbReference type="AlphaFoldDB" id="A0A3G1RRX3"/>
<evidence type="ECO:0000256" key="11">
    <source>
        <dbReference type="ARBA" id="ARBA00022989"/>
    </source>
</evidence>
<dbReference type="CTD" id="4540"/>
<comment type="subcellular location">
    <subcellularLocation>
        <location evidence="2">Mitochondrion inner membrane</location>
        <topology evidence="2">Multi-pass membrane protein</topology>
    </subcellularLocation>
</comment>
<feature type="domain" description="NADH dehydrogenase subunit 5 C-terminal" evidence="20">
    <location>
        <begin position="396"/>
        <end position="570"/>
    </location>
</feature>
<keyword evidence="9" id="KW-1278">Translocase</keyword>
<evidence type="ECO:0000256" key="10">
    <source>
        <dbReference type="ARBA" id="ARBA00022982"/>
    </source>
</evidence>
<evidence type="ECO:0000256" key="6">
    <source>
        <dbReference type="ARBA" id="ARBA00022660"/>
    </source>
</evidence>
<geneLocation type="mitochondrion" evidence="21"/>
<evidence type="ECO:0000313" key="21">
    <source>
        <dbReference type="EMBL" id="AXH81655.1"/>
    </source>
</evidence>
<evidence type="ECO:0000256" key="13">
    <source>
        <dbReference type="ARBA" id="ARBA00023075"/>
    </source>
</evidence>
<feature type="domain" description="NADH-Ubiquinone oxidoreductase (complex I) chain 5 N-terminal" evidence="19">
    <location>
        <begin position="46"/>
        <end position="91"/>
    </location>
</feature>
<accession>A0A3G1RRX3</accession>
<feature type="transmembrane region" description="Helical" evidence="17">
    <location>
        <begin position="333"/>
        <end position="360"/>
    </location>
</feature>
<dbReference type="GO" id="GO:0005743">
    <property type="term" value="C:mitochondrial inner membrane"/>
    <property type="evidence" value="ECO:0007669"/>
    <property type="project" value="UniProtKB-SubCell"/>
</dbReference>
<evidence type="ECO:0000256" key="17">
    <source>
        <dbReference type="RuleBase" id="RU003404"/>
    </source>
</evidence>
<dbReference type="Pfam" id="PF00662">
    <property type="entry name" value="Proton_antipo_N"/>
    <property type="match status" value="1"/>
</dbReference>
<dbReference type="EC" id="7.1.1.2" evidence="3 17"/>
<feature type="transmembrane region" description="Helical" evidence="17">
    <location>
        <begin position="299"/>
        <end position="321"/>
    </location>
</feature>
<keyword evidence="6" id="KW-0679">Respiratory chain</keyword>
<keyword evidence="15 17" id="KW-0472">Membrane</keyword>
<evidence type="ECO:0000256" key="1">
    <source>
        <dbReference type="ARBA" id="ARBA00003257"/>
    </source>
</evidence>
<comment type="function">
    <text evidence="17">Core subunit of the mitochondrial membrane respiratory chain NADH dehydrogenase (Complex I) which catalyzes electron transfer from NADH through the respiratory chain, using ubiquinone as an electron acceptor. Essential for the catalytic activity and assembly of complex I.</text>
</comment>
<evidence type="ECO:0000256" key="12">
    <source>
        <dbReference type="ARBA" id="ARBA00023027"/>
    </source>
</evidence>
<dbReference type="InterPro" id="IPR001516">
    <property type="entry name" value="Proton_antipo_N"/>
</dbReference>
<proteinExistence type="inferred from homology"/>
<dbReference type="GO" id="GO:0042773">
    <property type="term" value="P:ATP synthesis coupled electron transport"/>
    <property type="evidence" value="ECO:0007669"/>
    <property type="project" value="InterPro"/>
</dbReference>
<dbReference type="GO" id="GO:0015990">
    <property type="term" value="P:electron transport coupled proton transport"/>
    <property type="evidence" value="ECO:0007669"/>
    <property type="project" value="TreeGrafter"/>
</dbReference>
<organism evidence="21">
    <name type="scientific">Limnadia lenticularis</name>
    <dbReference type="NCBI Taxonomy" id="84336"/>
    <lineage>
        <taxon>Eukaryota</taxon>
        <taxon>Metazoa</taxon>
        <taxon>Ecdysozoa</taxon>
        <taxon>Arthropoda</taxon>
        <taxon>Crustacea</taxon>
        <taxon>Branchiopoda</taxon>
        <taxon>Diplostraca</taxon>
        <taxon>Spinicaudata</taxon>
        <taxon>Limnadiidae</taxon>
        <taxon>Limnadia</taxon>
    </lineage>
</organism>
<feature type="transmembrane region" description="Helical" evidence="17">
    <location>
        <begin position="380"/>
        <end position="402"/>
    </location>
</feature>
<keyword evidence="8" id="KW-0999">Mitochondrion inner membrane</keyword>
<feature type="transmembrane region" description="Helical" evidence="17">
    <location>
        <begin position="218"/>
        <end position="236"/>
    </location>
</feature>
<feature type="domain" description="NADH:quinone oxidoreductase/Mrp antiporter transmembrane" evidence="18">
    <location>
        <begin position="108"/>
        <end position="384"/>
    </location>
</feature>
<feature type="transmembrane region" description="Helical" evidence="17">
    <location>
        <begin position="58"/>
        <end position="77"/>
    </location>
</feature>
<feature type="transmembrane region" description="Helical" evidence="17">
    <location>
        <begin position="248"/>
        <end position="268"/>
    </location>
</feature>
<dbReference type="PRINTS" id="PR01434">
    <property type="entry name" value="NADHDHGNASE5"/>
</dbReference>
<evidence type="ECO:0000256" key="15">
    <source>
        <dbReference type="ARBA" id="ARBA00023136"/>
    </source>
</evidence>
<feature type="transmembrane region" description="Helical" evidence="17">
    <location>
        <begin position="428"/>
        <end position="447"/>
    </location>
</feature>
<feature type="transmembrane region" description="Helical" evidence="17">
    <location>
        <begin position="453"/>
        <end position="475"/>
    </location>
</feature>
<keyword evidence="13 17" id="KW-0830">Ubiquinone</keyword>
<feature type="transmembrane region" description="Helical" evidence="17">
    <location>
        <begin position="153"/>
        <end position="173"/>
    </location>
</feature>
<comment type="similarity">
    <text evidence="17">Belongs to the complex I subunit 5 family.</text>
</comment>
<feature type="transmembrane region" description="Helical" evidence="17">
    <location>
        <begin position="487"/>
        <end position="506"/>
    </location>
</feature>
<evidence type="ECO:0000259" key="19">
    <source>
        <dbReference type="Pfam" id="PF00662"/>
    </source>
</evidence>
<evidence type="ECO:0000256" key="5">
    <source>
        <dbReference type="ARBA" id="ARBA00022448"/>
    </source>
</evidence>
<name>A0A3G1RRX3_9CRUS</name>
<dbReference type="EMBL" id="MH618637">
    <property type="protein sequence ID" value="AXH81655.1"/>
    <property type="molecule type" value="Genomic_DNA"/>
</dbReference>
<reference evidence="21" key="1">
    <citation type="journal article" date="2018" name="Hydrobiologia">
        <title>The first complete mitochondrial genome of Limnadia lenticularis (Branchiopoda, Spinicaudata), with new insights on its phylogeography and on the taxonomy of the genus.</title>
        <authorList>
            <person name="Bellec L."/>
            <person name="Debruyne R."/>
            <person name="Utge J."/>
            <person name="Rabet N."/>
        </authorList>
    </citation>
    <scope>NUCLEOTIDE SEQUENCE</scope>
</reference>
<dbReference type="Pfam" id="PF06455">
    <property type="entry name" value="NADH5_C"/>
    <property type="match status" value="1"/>
</dbReference>
<dbReference type="GO" id="GO:0008137">
    <property type="term" value="F:NADH dehydrogenase (ubiquinone) activity"/>
    <property type="evidence" value="ECO:0007669"/>
    <property type="project" value="UniProtKB-EC"/>
</dbReference>
<evidence type="ECO:0000256" key="2">
    <source>
        <dbReference type="ARBA" id="ARBA00004448"/>
    </source>
</evidence>
<sequence>MFWQIPWYLIISAQLMVLSLASLTAGLYLIQKNTSFFLEWNVTCWNSLSLDVTLLMDWMALMFLSTVLFISSMVSFYSNSYMQEDKSKIRFILLVTCFVLSMALLILSPNLVNVLLGWDGLGLVSYCLVIYYQNSKSASAGMITALSNRIGDVCLIISLSLAFYMGSFNFIFWTLQFNNNEMNMIIITLIVIAATTKKSANSFLCLTPRSYSRPDPSPHALVHSSTLVTAGVYLLIRFSPMIQEYNMSSYLLIMSTLTMFMAGLSANFEFDLKKIIALSTLSQLGVMMFSISLGMEMLAFFHLISHALFKALLFLSAGLLIHNMNNTQDIRNLGSITLMFPLTSVVMNMANLSLCGFPFLAGFYSKDLIIEMNLSSNLNLFITSLLLISTSLTAIYSMRLTYFSMLNSFLNMSLNNCQEKDLHMNTPMYLMGVLSIVSGASLMWLTLPVPTVIIMPPVMKISVTLMVLSSLLMGVSLFQKTHINQSLIIWFSSSMWFLPQTSSFILTNPFMKTSKMFLKNQDQGWTEKLTAQGAHELLTLNSSHLQKIQNNSIKIFLILFLALSLPLMLTLI</sequence>
<comment type="catalytic activity">
    <reaction evidence="16 17">
        <text>a ubiquinone + NADH + 5 H(+)(in) = a ubiquinol + NAD(+) + 4 H(+)(out)</text>
        <dbReference type="Rhea" id="RHEA:29091"/>
        <dbReference type="Rhea" id="RHEA-COMP:9565"/>
        <dbReference type="Rhea" id="RHEA-COMP:9566"/>
        <dbReference type="ChEBI" id="CHEBI:15378"/>
        <dbReference type="ChEBI" id="CHEBI:16389"/>
        <dbReference type="ChEBI" id="CHEBI:17976"/>
        <dbReference type="ChEBI" id="CHEBI:57540"/>
        <dbReference type="ChEBI" id="CHEBI:57945"/>
        <dbReference type="EC" id="7.1.1.2"/>
    </reaction>
</comment>
<comment type="function">
    <text evidence="1">Core subunit of the mitochondrial membrane respiratory chain NADH dehydrogenase (Complex I) that is believed to belong to the minimal assembly required for catalysis. Complex I functions in the transfer of electrons from NADH to the respiratory chain. The immediate electron acceptor for the enzyme is believed to be ubiquinone.</text>
</comment>
<feature type="transmembrane region" description="Helical" evidence="17">
    <location>
        <begin position="114"/>
        <end position="132"/>
    </location>
</feature>
<dbReference type="Pfam" id="PF00361">
    <property type="entry name" value="Proton_antipo_M"/>
    <property type="match status" value="1"/>
</dbReference>
<feature type="transmembrane region" description="Helical" evidence="17">
    <location>
        <begin position="275"/>
        <end position="293"/>
    </location>
</feature>
<protein>
    <recommendedName>
        <fullName evidence="4 17">NADH-ubiquinone oxidoreductase chain 5</fullName>
        <ecNumber evidence="3 17">7.1.1.2</ecNumber>
    </recommendedName>
</protein>
<keyword evidence="11 17" id="KW-1133">Transmembrane helix</keyword>
<gene>
    <name evidence="21" type="primary">ND5</name>
</gene>
<keyword evidence="12 17" id="KW-0520">NAD</keyword>
<evidence type="ECO:0000256" key="8">
    <source>
        <dbReference type="ARBA" id="ARBA00022792"/>
    </source>
</evidence>
<dbReference type="GeneID" id="38088881"/>
<evidence type="ECO:0000256" key="16">
    <source>
        <dbReference type="ARBA" id="ARBA00049551"/>
    </source>
</evidence>
<keyword evidence="10" id="KW-0249">Electron transport</keyword>
<evidence type="ECO:0000256" key="3">
    <source>
        <dbReference type="ARBA" id="ARBA00012944"/>
    </source>
</evidence>
<evidence type="ECO:0000259" key="18">
    <source>
        <dbReference type="Pfam" id="PF00361"/>
    </source>
</evidence>
<keyword evidence="7 17" id="KW-0812">Transmembrane</keyword>
<dbReference type="PANTHER" id="PTHR42829">
    <property type="entry name" value="NADH-UBIQUINONE OXIDOREDUCTASE CHAIN 5"/>
    <property type="match status" value="1"/>
</dbReference>
<feature type="transmembrane region" description="Helical" evidence="17">
    <location>
        <begin position="7"/>
        <end position="30"/>
    </location>
</feature>
<evidence type="ECO:0000256" key="7">
    <source>
        <dbReference type="ARBA" id="ARBA00022692"/>
    </source>
</evidence>
<dbReference type="InterPro" id="IPR003945">
    <property type="entry name" value="NU5C-like"/>
</dbReference>
<evidence type="ECO:0000256" key="14">
    <source>
        <dbReference type="ARBA" id="ARBA00023128"/>
    </source>
</evidence>
<keyword evidence="5 17" id="KW-0813">Transport</keyword>
<evidence type="ECO:0000259" key="20">
    <source>
        <dbReference type="Pfam" id="PF06455"/>
    </source>
</evidence>
<dbReference type="PANTHER" id="PTHR42829:SF2">
    <property type="entry name" value="NADH-UBIQUINONE OXIDOREDUCTASE CHAIN 5"/>
    <property type="match status" value="1"/>
</dbReference>